<proteinExistence type="predicted"/>
<evidence type="ECO:0000313" key="4">
    <source>
        <dbReference type="Proteomes" id="UP000286134"/>
    </source>
</evidence>
<comment type="caution">
    <text evidence="3">The sequence shown here is derived from an EMBL/GenBank/DDBJ whole genome shotgun (WGS) entry which is preliminary data.</text>
</comment>
<dbReference type="AlphaFoldDB" id="A0A420I2M0"/>
<feature type="signal peptide" evidence="2">
    <location>
        <begin position="1"/>
        <end position="21"/>
    </location>
</feature>
<evidence type="ECO:0000256" key="1">
    <source>
        <dbReference type="SAM" id="MobiDB-lite"/>
    </source>
</evidence>
<dbReference type="SMR" id="A0A420I2M0"/>
<dbReference type="EMBL" id="MCFK01002266">
    <property type="protein sequence ID" value="RKF63886.1"/>
    <property type="molecule type" value="Genomic_DNA"/>
</dbReference>
<organism evidence="3 4">
    <name type="scientific">Erysiphe neolycopersici</name>
    <dbReference type="NCBI Taxonomy" id="212602"/>
    <lineage>
        <taxon>Eukaryota</taxon>
        <taxon>Fungi</taxon>
        <taxon>Dikarya</taxon>
        <taxon>Ascomycota</taxon>
        <taxon>Pezizomycotina</taxon>
        <taxon>Leotiomycetes</taxon>
        <taxon>Erysiphales</taxon>
        <taxon>Erysiphaceae</taxon>
        <taxon>Erysiphe</taxon>
    </lineage>
</organism>
<keyword evidence="4" id="KW-1185">Reference proteome</keyword>
<feature type="compositionally biased region" description="Polar residues" evidence="1">
    <location>
        <begin position="37"/>
        <end position="47"/>
    </location>
</feature>
<feature type="region of interest" description="Disordered" evidence="1">
    <location>
        <begin position="27"/>
        <end position="47"/>
    </location>
</feature>
<gene>
    <name evidence="3" type="ORF">OnM2_022126</name>
</gene>
<accession>A0A420I2M0</accession>
<feature type="chain" id="PRO_5018983332" evidence="2">
    <location>
        <begin position="22"/>
        <end position="220"/>
    </location>
</feature>
<dbReference type="Gene3D" id="3.10.450.30">
    <property type="entry name" value="Microbial ribonucleases"/>
    <property type="match status" value="1"/>
</dbReference>
<evidence type="ECO:0000313" key="3">
    <source>
        <dbReference type="EMBL" id="RKF63886.1"/>
    </source>
</evidence>
<dbReference type="Proteomes" id="UP000286134">
    <property type="component" value="Unassembled WGS sequence"/>
</dbReference>
<reference evidence="3 4" key="1">
    <citation type="journal article" date="2018" name="BMC Genomics">
        <title>Comparative genome analyses reveal sequence features reflecting distinct modes of host-adaptation between dicot and monocot powdery mildew.</title>
        <authorList>
            <person name="Wu Y."/>
            <person name="Ma X."/>
            <person name="Pan Z."/>
            <person name="Kale S.D."/>
            <person name="Song Y."/>
            <person name="King H."/>
            <person name="Zhang Q."/>
            <person name="Presley C."/>
            <person name="Deng X."/>
            <person name="Wei C.I."/>
            <person name="Xiao S."/>
        </authorList>
    </citation>
    <scope>NUCLEOTIDE SEQUENCE [LARGE SCALE GENOMIC DNA]</scope>
    <source>
        <strain evidence="3">UMSG2</strain>
    </source>
</reference>
<evidence type="ECO:0000256" key="2">
    <source>
        <dbReference type="SAM" id="SignalP"/>
    </source>
</evidence>
<protein>
    <submittedName>
        <fullName evidence="3">Uncharacterized protein</fullName>
    </submittedName>
</protein>
<keyword evidence="2" id="KW-0732">Signal</keyword>
<name>A0A420I2M0_9PEZI</name>
<sequence length="220" mass="25652">MLLRLLITFVVLTINVGNVFAVKGNSGDDQQIPPRNGISQHPTTEGSNNVRTGFSRLWPLNRNRKLKNSLEAIINSPYLLRGYIFKKAVCGNIHYRIQEVLVAAEAACEVMNNPQTLLTVKPYRYYPKDPDRFPENLRYYIYPLGRPLPTMSQSHYLSHRVLIDQNCKIRDLLTEKKKETFFKKFGKLFKGSQPKEYNQNYYDYIPCHVIPFKNHEINNK</sequence>